<feature type="transmembrane region" description="Helical" evidence="10">
    <location>
        <begin position="1148"/>
        <end position="1172"/>
    </location>
</feature>
<keyword evidence="6" id="KW-0067">ATP-binding</keyword>
<evidence type="ECO:0000256" key="6">
    <source>
        <dbReference type="ARBA" id="ARBA00022840"/>
    </source>
</evidence>
<keyword evidence="3" id="KW-1003">Cell membrane</keyword>
<comment type="caution">
    <text evidence="13">The sequence shown here is derived from an EMBL/GenBank/DDBJ whole genome shotgun (WGS) entry which is preliminary data.</text>
</comment>
<evidence type="ECO:0000313" key="14">
    <source>
        <dbReference type="Proteomes" id="UP001365542"/>
    </source>
</evidence>
<dbReference type="GO" id="GO:0015421">
    <property type="term" value="F:ABC-type oligopeptide transporter activity"/>
    <property type="evidence" value="ECO:0007669"/>
    <property type="project" value="TreeGrafter"/>
</dbReference>
<dbReference type="InterPro" id="IPR027417">
    <property type="entry name" value="P-loop_NTPase"/>
</dbReference>
<dbReference type="Proteomes" id="UP001365542">
    <property type="component" value="Unassembled WGS sequence"/>
</dbReference>
<evidence type="ECO:0000256" key="4">
    <source>
        <dbReference type="ARBA" id="ARBA00022692"/>
    </source>
</evidence>
<dbReference type="GO" id="GO:0005743">
    <property type="term" value="C:mitochondrial inner membrane"/>
    <property type="evidence" value="ECO:0007669"/>
    <property type="project" value="TreeGrafter"/>
</dbReference>
<keyword evidence="8 10" id="KW-0472">Membrane</keyword>
<evidence type="ECO:0000259" key="12">
    <source>
        <dbReference type="PROSITE" id="PS50929"/>
    </source>
</evidence>
<dbReference type="GO" id="GO:0005886">
    <property type="term" value="C:plasma membrane"/>
    <property type="evidence" value="ECO:0007669"/>
    <property type="project" value="UniProtKB-SubCell"/>
</dbReference>
<dbReference type="GO" id="GO:0090374">
    <property type="term" value="P:oligopeptide export from mitochondrion"/>
    <property type="evidence" value="ECO:0007669"/>
    <property type="project" value="TreeGrafter"/>
</dbReference>
<evidence type="ECO:0000256" key="2">
    <source>
        <dbReference type="ARBA" id="ARBA00022448"/>
    </source>
</evidence>
<feature type="transmembrane region" description="Helical" evidence="10">
    <location>
        <begin position="267"/>
        <end position="291"/>
    </location>
</feature>
<dbReference type="EMBL" id="JAVHJO010000007">
    <property type="protein sequence ID" value="KAK6538703.1"/>
    <property type="molecule type" value="Genomic_DNA"/>
</dbReference>
<feature type="compositionally biased region" description="Polar residues" evidence="9">
    <location>
        <begin position="108"/>
        <end position="120"/>
    </location>
</feature>
<dbReference type="PANTHER" id="PTHR43394">
    <property type="entry name" value="ATP-DEPENDENT PERMEASE MDL1, MITOCHONDRIAL"/>
    <property type="match status" value="1"/>
</dbReference>
<gene>
    <name evidence="13" type="ORF">TWF694_010278</name>
</gene>
<evidence type="ECO:0000259" key="11">
    <source>
        <dbReference type="PROSITE" id="PS50893"/>
    </source>
</evidence>
<dbReference type="InterPro" id="IPR017871">
    <property type="entry name" value="ABC_transporter-like_CS"/>
</dbReference>
<protein>
    <submittedName>
        <fullName evidence="13">Uncharacterized protein</fullName>
    </submittedName>
</protein>
<dbReference type="InterPro" id="IPR003593">
    <property type="entry name" value="AAA+_ATPase"/>
</dbReference>
<feature type="transmembrane region" description="Helical" evidence="10">
    <location>
        <begin position="1045"/>
        <end position="1064"/>
    </location>
</feature>
<feature type="transmembrane region" description="Helical" evidence="10">
    <location>
        <begin position="216"/>
        <end position="239"/>
    </location>
</feature>
<reference evidence="13 14" key="1">
    <citation type="submission" date="2019-10" db="EMBL/GenBank/DDBJ databases">
        <authorList>
            <person name="Palmer J.M."/>
        </authorList>
    </citation>
    <scope>NUCLEOTIDE SEQUENCE [LARGE SCALE GENOMIC DNA]</scope>
    <source>
        <strain evidence="13 14">TWF694</strain>
    </source>
</reference>
<name>A0AAV9X9D9_9PEZI</name>
<evidence type="ECO:0000313" key="13">
    <source>
        <dbReference type="EMBL" id="KAK6538703.1"/>
    </source>
</evidence>
<evidence type="ECO:0000256" key="7">
    <source>
        <dbReference type="ARBA" id="ARBA00022989"/>
    </source>
</evidence>
<keyword evidence="14" id="KW-1185">Reference proteome</keyword>
<feature type="transmembrane region" description="Helical" evidence="10">
    <location>
        <begin position="1187"/>
        <end position="1208"/>
    </location>
</feature>
<dbReference type="SUPFAM" id="SSF52540">
    <property type="entry name" value="P-loop containing nucleoside triphosphate hydrolases"/>
    <property type="match status" value="2"/>
</dbReference>
<dbReference type="PROSITE" id="PS00211">
    <property type="entry name" value="ABC_TRANSPORTER_1"/>
    <property type="match status" value="1"/>
</dbReference>
<accession>A0AAV9X9D9</accession>
<feature type="transmembrane region" description="Helical" evidence="10">
    <location>
        <begin position="490"/>
        <end position="511"/>
    </location>
</feature>
<keyword evidence="7 10" id="KW-1133">Transmembrane helix</keyword>
<dbReference type="FunFam" id="3.40.50.300:FF:000604">
    <property type="entry name" value="ABC transporter B family member 28"/>
    <property type="match status" value="1"/>
</dbReference>
<feature type="transmembrane region" description="Helical" evidence="10">
    <location>
        <begin position="344"/>
        <end position="362"/>
    </location>
</feature>
<evidence type="ECO:0000256" key="1">
    <source>
        <dbReference type="ARBA" id="ARBA00004651"/>
    </source>
</evidence>
<keyword evidence="2" id="KW-0813">Transport</keyword>
<evidence type="ECO:0000256" key="5">
    <source>
        <dbReference type="ARBA" id="ARBA00022741"/>
    </source>
</evidence>
<dbReference type="InterPro" id="IPR003439">
    <property type="entry name" value="ABC_transporter-like_ATP-bd"/>
</dbReference>
<dbReference type="InterPro" id="IPR039421">
    <property type="entry name" value="Type_1_exporter"/>
</dbReference>
<feature type="transmembrane region" description="Helical" evidence="10">
    <location>
        <begin position="1070"/>
        <end position="1088"/>
    </location>
</feature>
<dbReference type="Pfam" id="PF00005">
    <property type="entry name" value="ABC_tran"/>
    <property type="match status" value="2"/>
</dbReference>
<organism evidence="13 14">
    <name type="scientific">Orbilia ellipsospora</name>
    <dbReference type="NCBI Taxonomy" id="2528407"/>
    <lineage>
        <taxon>Eukaryota</taxon>
        <taxon>Fungi</taxon>
        <taxon>Dikarya</taxon>
        <taxon>Ascomycota</taxon>
        <taxon>Pezizomycotina</taxon>
        <taxon>Orbiliomycetes</taxon>
        <taxon>Orbiliales</taxon>
        <taxon>Orbiliaceae</taxon>
        <taxon>Orbilia</taxon>
    </lineage>
</organism>
<dbReference type="PROSITE" id="PS50929">
    <property type="entry name" value="ABC_TM1F"/>
    <property type="match status" value="2"/>
</dbReference>
<feature type="region of interest" description="Disordered" evidence="9">
    <location>
        <begin position="73"/>
        <end position="95"/>
    </location>
</feature>
<dbReference type="GO" id="GO:0005524">
    <property type="term" value="F:ATP binding"/>
    <property type="evidence" value="ECO:0007669"/>
    <property type="project" value="UniProtKB-KW"/>
</dbReference>
<feature type="transmembrane region" description="Helical" evidence="10">
    <location>
        <begin position="454"/>
        <end position="470"/>
    </location>
</feature>
<feature type="domain" description="ABC transmembrane type-1" evidence="12">
    <location>
        <begin position="219"/>
        <end position="513"/>
    </location>
</feature>
<dbReference type="InterPro" id="IPR036640">
    <property type="entry name" value="ABC1_TM_sf"/>
</dbReference>
<feature type="transmembrane region" description="Helical" evidence="10">
    <location>
        <begin position="965"/>
        <end position="990"/>
    </location>
</feature>
<keyword evidence="4 10" id="KW-0812">Transmembrane</keyword>
<feature type="domain" description="ABC transporter" evidence="11">
    <location>
        <begin position="548"/>
        <end position="787"/>
    </location>
</feature>
<evidence type="ECO:0000256" key="8">
    <source>
        <dbReference type="ARBA" id="ARBA00023136"/>
    </source>
</evidence>
<dbReference type="PANTHER" id="PTHR43394:SF15">
    <property type="entry name" value="ALPHA-FACTOR-TRANSPORTING ATPASE"/>
    <property type="match status" value="1"/>
</dbReference>
<dbReference type="CDD" id="cd18577">
    <property type="entry name" value="ABC_6TM_Pgp_ABCB1_D1_like"/>
    <property type="match status" value="1"/>
</dbReference>
<dbReference type="FunFam" id="3.40.50.300:FF:000854">
    <property type="entry name" value="Multidrug ABC transporter ATP-binding protein"/>
    <property type="match status" value="1"/>
</dbReference>
<dbReference type="CDD" id="cd18578">
    <property type="entry name" value="ABC_6TM_Pgp_ABCB1_D2_like"/>
    <property type="match status" value="1"/>
</dbReference>
<feature type="region of interest" description="Disordered" evidence="9">
    <location>
        <begin position="138"/>
        <end position="157"/>
    </location>
</feature>
<feature type="domain" description="ABC transmembrane type-1" evidence="12">
    <location>
        <begin position="929"/>
        <end position="1213"/>
    </location>
</feature>
<dbReference type="InterPro" id="IPR011527">
    <property type="entry name" value="ABC1_TM_dom"/>
</dbReference>
<dbReference type="Pfam" id="PF00664">
    <property type="entry name" value="ABC_membrane"/>
    <property type="match status" value="2"/>
</dbReference>
<dbReference type="GO" id="GO:0016887">
    <property type="term" value="F:ATP hydrolysis activity"/>
    <property type="evidence" value="ECO:0007669"/>
    <property type="project" value="InterPro"/>
</dbReference>
<feature type="region of interest" description="Disordered" evidence="9">
    <location>
        <begin position="878"/>
        <end position="899"/>
    </location>
</feature>
<dbReference type="SUPFAM" id="SSF90123">
    <property type="entry name" value="ABC transporter transmembrane region"/>
    <property type="match status" value="2"/>
</dbReference>
<dbReference type="SMART" id="SM00382">
    <property type="entry name" value="AAA"/>
    <property type="match status" value="2"/>
</dbReference>
<evidence type="ECO:0000256" key="3">
    <source>
        <dbReference type="ARBA" id="ARBA00022475"/>
    </source>
</evidence>
<evidence type="ECO:0000256" key="9">
    <source>
        <dbReference type="SAM" id="MobiDB-lite"/>
    </source>
</evidence>
<feature type="region of interest" description="Disordered" evidence="9">
    <location>
        <begin position="101"/>
        <end position="120"/>
    </location>
</feature>
<feature type="domain" description="ABC transporter" evidence="11">
    <location>
        <begin position="1246"/>
        <end position="1498"/>
    </location>
</feature>
<proteinExistence type="predicted"/>
<dbReference type="PROSITE" id="PS50893">
    <property type="entry name" value="ABC_TRANSPORTER_2"/>
    <property type="match status" value="2"/>
</dbReference>
<dbReference type="Gene3D" id="3.40.50.300">
    <property type="entry name" value="P-loop containing nucleotide triphosphate hydrolases"/>
    <property type="match status" value="2"/>
</dbReference>
<comment type="subcellular location">
    <subcellularLocation>
        <location evidence="1">Cell membrane</location>
        <topology evidence="1">Multi-pass membrane protein</topology>
    </subcellularLocation>
</comment>
<dbReference type="Gene3D" id="1.20.1560.10">
    <property type="entry name" value="ABC transporter type 1, transmembrane domain"/>
    <property type="match status" value="2"/>
</dbReference>
<keyword evidence="5" id="KW-0547">Nucleotide-binding</keyword>
<feature type="transmembrane region" description="Helical" evidence="10">
    <location>
        <begin position="368"/>
        <end position="386"/>
    </location>
</feature>
<sequence>MLDTNYTYTLYISATISDTLDGFQLEIPDAFSSELVPLLISEDGGDPGCNLIDECPTDSHTDVHSLAANTTSNQIQIPRPKRKTTVPPPLQIHNDGIEDLHDEEEGANTPSNTLCCPSPTSNTVPLLDSDYYDDDTVVEEDDDDSDTTTLVNSPRRSLEEDLTRPTFPFWSPASNCNRNSKSLFLPLEPSEGEVVEMRRYVTWASYFAFTRKDHGFVLFFGVASAVVSAAVLPLSSILLGRIFGEFAAVAREEILADELLPNLTRWIIYYLILAGGGWLSYGLFYCSWIWYGELQAQSARKVLYDALMAKELEWFDNTEHDIVTVANRCHTQIREFQLAASQPLGLLIQSAVTTFGCLGIAFYCSWRLTLVCLAGTPFAALAVWYFSNRIERGIDMQSLALGSANQSISRAVKGIETVKYFNGQEWETNLYKTAIRAAGIAYNRIAMHAAFQNGILRFITLMVFVQGLWYASTLVSENTPIRVVADYMTTFWACLIAGQQIETILPLIILLEKGKVAASNLRRLTAPDTEYDILHREGIQPKSCKGYVAFNNVSFAYPSRREVAGLNGLSMLVNAGDMVFIVGKSGCGKSTLAHLLLTVWKHNSGSILIDEHPLDKLSRDWVRQNITYVPQRPALFNESISRNIRFGTKDTDNLTMKDLWRACDDVFLSEFLSDLPNGLRTVLTPSGTNLSGGQRQRISLARARLRDTPIMILDEPTTGLDEGSKAVVMDNLRAWRKSQTTIIITHNLADIRPSDWVYVMDAGRVVQAGDRKTLEATYRGSFNDLLREVDKPYEKHRPRVEDCYRDSFLDYYMGDENKENICGNVKGNRRMHLQPVSVLRSSLAPSNMRKSAHRVTFAPNARTSVSPLQTRQTLTRNVSQLRKRPRRTRQSMEEIPPTPELKVSKNNGLRYIFSTVRDHTNRREKAALVVGMICCVISAASTPGFSYALARLVEAFFSDFTGTAAAFWACIIIGIAAADSISASLQLWLLEYVGQQWVDSVKGEAYRLVMNQARSWFDVDKNQVSRIVQDLEQNAEEMRNLLGRYMGFAINALVILAAGVGWSFMEDLELTAVGLAAVPALLLVLRLFTWVSERYEEKGNEESEKLGAFLQDVLGNLVAVRVLALKEYFDHKHKGLLRSALSVGRKRAFFTGLTVGLSDTAVSLATALLVWYGARLITYKDLGIEDALTVFAMLLFSLSNTAAILRIIPQFSASKDSARRLLRLLELKHISHESQGSRKIELDGSLIIRDVSFSYPTRRDAMVLKKINIQINPGEFIAIVGTSGAGKSTILSLMERIYAPSSGDVIYSGYPSAELDVKQLRRQISIVPQHPYLFPASVKDNILYGIDRTAGSGVSSGPPLQQIMIAAKAAGLEEWIGSLQGGYDTLLTMGDESLSGGQLQKIAIARALVRNPRILLLDECTSGLDLPSANVIRNTISGLRHSRGWGKTGTTVVMVTHKPDMMKIADRILVMEAGKIVDEGRYEELVAESESFRGLLRKHDEGEDNYL</sequence>
<evidence type="ECO:0000256" key="10">
    <source>
        <dbReference type="SAM" id="Phobius"/>
    </source>
</evidence>
<feature type="transmembrane region" description="Helical" evidence="10">
    <location>
        <begin position="926"/>
        <end position="945"/>
    </location>
</feature>